<comment type="caution">
    <text evidence="3">The sequence shown here is derived from an EMBL/GenBank/DDBJ whole genome shotgun (WGS) entry which is preliminary data.</text>
</comment>
<organism evidence="3">
    <name type="scientific">marine sediment metagenome</name>
    <dbReference type="NCBI Taxonomy" id="412755"/>
    <lineage>
        <taxon>unclassified sequences</taxon>
        <taxon>metagenomes</taxon>
        <taxon>ecological metagenomes</taxon>
    </lineage>
</organism>
<reference evidence="3" key="1">
    <citation type="journal article" date="2014" name="Front. Microbiol.">
        <title>High frequency of phylogenetically diverse reductive dehalogenase-homologous genes in deep subseafloor sedimentary metagenomes.</title>
        <authorList>
            <person name="Kawai M."/>
            <person name="Futagami T."/>
            <person name="Toyoda A."/>
            <person name="Takaki Y."/>
            <person name="Nishi S."/>
            <person name="Hori S."/>
            <person name="Arai W."/>
            <person name="Tsubouchi T."/>
            <person name="Morono Y."/>
            <person name="Uchiyama I."/>
            <person name="Ito T."/>
            <person name="Fujiyama A."/>
            <person name="Inagaki F."/>
            <person name="Takami H."/>
        </authorList>
    </citation>
    <scope>NUCLEOTIDE SEQUENCE</scope>
    <source>
        <strain evidence="3">Expedition CK06-06</strain>
    </source>
</reference>
<feature type="domain" description="NYN" evidence="1">
    <location>
        <begin position="2"/>
        <end position="62"/>
    </location>
</feature>
<dbReference type="InterPro" id="IPR041966">
    <property type="entry name" value="LOTUS-like"/>
</dbReference>
<dbReference type="PANTHER" id="PTHR35811">
    <property type="entry name" value="SLR1870 PROTEIN"/>
    <property type="match status" value="1"/>
</dbReference>
<sequence>PLITHGMELALKNPKLQTFILVTGDSDFRPLILSLVRSGKRIHIVCNVQNASEDLLVLADSFKDYRELIPGGQEKEIQHLEEKETDQKVLDIEGQKEIAFTQLVEAIESLKKEKKNSEIGFVKVKIKMLNPSFNENNLGYKKWSDFVEDAVSLKIVEVETKDSVKLLRTHRKDSKTTKVKQPKAFTVLIQALKQLDKEKKPEFRKFAIVANELYNQIPFLEIKKLGFKKFKDFILAAETRNLVETKVKGTIHYVRRAI</sequence>
<dbReference type="CDD" id="cd10146">
    <property type="entry name" value="LabA_like_C"/>
    <property type="match status" value="1"/>
</dbReference>
<accession>X1C304</accession>
<evidence type="ECO:0000313" key="3">
    <source>
        <dbReference type="EMBL" id="GAH01687.1"/>
    </source>
</evidence>
<dbReference type="Pfam" id="PF12872">
    <property type="entry name" value="OST-HTH"/>
    <property type="match status" value="1"/>
</dbReference>
<dbReference type="Pfam" id="PF01936">
    <property type="entry name" value="NYN"/>
    <property type="match status" value="1"/>
</dbReference>
<evidence type="ECO:0008006" key="4">
    <source>
        <dbReference type="Google" id="ProtNLM"/>
    </source>
</evidence>
<proteinExistence type="predicted"/>
<dbReference type="EMBL" id="BART01025504">
    <property type="protein sequence ID" value="GAH01687.1"/>
    <property type="molecule type" value="Genomic_DNA"/>
</dbReference>
<dbReference type="GO" id="GO:0004540">
    <property type="term" value="F:RNA nuclease activity"/>
    <property type="evidence" value="ECO:0007669"/>
    <property type="project" value="InterPro"/>
</dbReference>
<dbReference type="AlphaFoldDB" id="X1C304"/>
<evidence type="ECO:0000259" key="1">
    <source>
        <dbReference type="Pfam" id="PF01936"/>
    </source>
</evidence>
<dbReference type="PANTHER" id="PTHR35811:SF1">
    <property type="entry name" value="HTH OST-TYPE DOMAIN-CONTAINING PROTEIN"/>
    <property type="match status" value="1"/>
</dbReference>
<dbReference type="InterPro" id="IPR021139">
    <property type="entry name" value="NYN"/>
</dbReference>
<feature type="domain" description="HTH OST-type" evidence="2">
    <location>
        <begin position="103"/>
        <end position="162"/>
    </location>
</feature>
<dbReference type="Gene3D" id="3.30.420.610">
    <property type="entry name" value="LOTUS domain-like"/>
    <property type="match status" value="1"/>
</dbReference>
<name>X1C304_9ZZZZ</name>
<protein>
    <recommendedName>
        <fullName evidence="4">NYN domain-containing protein</fullName>
    </recommendedName>
</protein>
<dbReference type="Gene3D" id="3.40.50.1010">
    <property type="entry name" value="5'-nuclease"/>
    <property type="match status" value="1"/>
</dbReference>
<feature type="non-terminal residue" evidence="3">
    <location>
        <position position="1"/>
    </location>
</feature>
<dbReference type="InterPro" id="IPR025605">
    <property type="entry name" value="OST-HTH/LOTUS_dom"/>
</dbReference>
<gene>
    <name evidence="3" type="ORF">S01H4_45757</name>
</gene>
<evidence type="ECO:0000259" key="2">
    <source>
        <dbReference type="Pfam" id="PF12872"/>
    </source>
</evidence>